<name>A0AAD2A6D3_9LAMI</name>
<protein>
    <submittedName>
        <fullName evidence="2">Uncharacterized protein</fullName>
    </submittedName>
</protein>
<dbReference type="GO" id="GO:0005634">
    <property type="term" value="C:nucleus"/>
    <property type="evidence" value="ECO:0007669"/>
    <property type="project" value="TreeGrafter"/>
</dbReference>
<feature type="region of interest" description="Disordered" evidence="1">
    <location>
        <begin position="105"/>
        <end position="161"/>
    </location>
</feature>
<keyword evidence="3" id="KW-1185">Reference proteome</keyword>
<feature type="region of interest" description="Disordered" evidence="1">
    <location>
        <begin position="1"/>
        <end position="84"/>
    </location>
</feature>
<proteinExistence type="predicted"/>
<reference evidence="2" key="1">
    <citation type="submission" date="2023-05" db="EMBL/GenBank/DDBJ databases">
        <authorList>
            <person name="Huff M."/>
        </authorList>
    </citation>
    <scope>NUCLEOTIDE SEQUENCE</scope>
</reference>
<evidence type="ECO:0000313" key="2">
    <source>
        <dbReference type="EMBL" id="CAI9782534.1"/>
    </source>
</evidence>
<feature type="compositionally biased region" description="Low complexity" evidence="1">
    <location>
        <begin position="152"/>
        <end position="161"/>
    </location>
</feature>
<dbReference type="Proteomes" id="UP000834106">
    <property type="component" value="Chromosome 19"/>
</dbReference>
<dbReference type="InterPro" id="IPR040466">
    <property type="entry name" value="NKAP"/>
</dbReference>
<feature type="compositionally biased region" description="Low complexity" evidence="1">
    <location>
        <begin position="34"/>
        <end position="52"/>
    </location>
</feature>
<dbReference type="PANTHER" id="PTHR13087:SF0">
    <property type="entry name" value="NFKB ACTIVATING PROTEIN LIKE"/>
    <property type="match status" value="1"/>
</dbReference>
<feature type="compositionally biased region" description="Basic and acidic residues" evidence="1">
    <location>
        <begin position="54"/>
        <end position="84"/>
    </location>
</feature>
<dbReference type="GO" id="GO:0010468">
    <property type="term" value="P:regulation of gene expression"/>
    <property type="evidence" value="ECO:0007669"/>
    <property type="project" value="TreeGrafter"/>
</dbReference>
<evidence type="ECO:0000313" key="3">
    <source>
        <dbReference type="Proteomes" id="UP000834106"/>
    </source>
</evidence>
<accession>A0AAD2A6D3</accession>
<dbReference type="AlphaFoldDB" id="A0AAD2A6D3"/>
<evidence type="ECO:0000256" key="1">
    <source>
        <dbReference type="SAM" id="MobiDB-lite"/>
    </source>
</evidence>
<feature type="compositionally biased region" description="Basic and acidic residues" evidence="1">
    <location>
        <begin position="127"/>
        <end position="144"/>
    </location>
</feature>
<sequence>MGRISSAVEIPEDRCRHSLPENGRYSTEPHNYHRLSPSISRSRSPSYSRSPPTRYDDRKKQFLDRDYRSGRHGESESDEELKSLGFEEYRRLKRQKLRKLLRNCIWNSTPSPPRDPEESSDLEPEDEITRKVEEEKENIEDNKLKSGYKRVSSNSSESESASGNLFLVQRYVEWGGSVFFKCRGNDGGSSSFSYGSRADDFYSHSSLSYDKEIADNVVERSP</sequence>
<organism evidence="2 3">
    <name type="scientific">Fraxinus pennsylvanica</name>
    <dbReference type="NCBI Taxonomy" id="56036"/>
    <lineage>
        <taxon>Eukaryota</taxon>
        <taxon>Viridiplantae</taxon>
        <taxon>Streptophyta</taxon>
        <taxon>Embryophyta</taxon>
        <taxon>Tracheophyta</taxon>
        <taxon>Spermatophyta</taxon>
        <taxon>Magnoliopsida</taxon>
        <taxon>eudicotyledons</taxon>
        <taxon>Gunneridae</taxon>
        <taxon>Pentapetalae</taxon>
        <taxon>asterids</taxon>
        <taxon>lamiids</taxon>
        <taxon>Lamiales</taxon>
        <taxon>Oleaceae</taxon>
        <taxon>Oleeae</taxon>
        <taxon>Fraxinus</taxon>
    </lineage>
</organism>
<dbReference type="PANTHER" id="PTHR13087">
    <property type="entry name" value="NF-KAPPA B ACTIVATING PROTEIN"/>
    <property type="match status" value="1"/>
</dbReference>
<gene>
    <name evidence="2" type="ORF">FPE_LOCUS29964</name>
</gene>
<dbReference type="EMBL" id="OU503054">
    <property type="protein sequence ID" value="CAI9782534.1"/>
    <property type="molecule type" value="Genomic_DNA"/>
</dbReference>